<proteinExistence type="predicted"/>
<dbReference type="OrthoDB" id="6123at2759"/>
<dbReference type="BioCyc" id="PCHR:PC12G02110-MONOMER"/>
<dbReference type="STRING" id="500485.B6GZL9"/>
<dbReference type="PANTHER" id="PTHR30383">
    <property type="entry name" value="THIOESTERASE 1/PROTEASE 1/LYSOPHOSPHOLIPASE L1"/>
    <property type="match status" value="1"/>
</dbReference>
<dbReference type="GO" id="GO:0004622">
    <property type="term" value="F:phosphatidylcholine lysophospholipase activity"/>
    <property type="evidence" value="ECO:0007669"/>
    <property type="project" value="TreeGrafter"/>
</dbReference>
<reference evidence="2 3" key="1">
    <citation type="journal article" date="2008" name="Nat. Biotechnol.">
        <title>Genome sequencing and analysis of the filamentous fungus Penicillium chrysogenum.</title>
        <authorList>
            <person name="van den Berg M.A."/>
            <person name="Albang R."/>
            <person name="Albermann K."/>
            <person name="Badger J.H."/>
            <person name="Daran J.-M."/>
            <person name="Driessen A.J.M."/>
            <person name="Garcia-Estrada C."/>
            <person name="Fedorova N.D."/>
            <person name="Harris D.M."/>
            <person name="Heijne W.H.M."/>
            <person name="Joardar V.S."/>
            <person name="Kiel J.A.K.W."/>
            <person name="Kovalchuk A."/>
            <person name="Martin J.F."/>
            <person name="Nierman W.C."/>
            <person name="Nijland J.G."/>
            <person name="Pronk J.T."/>
            <person name="Roubos J.A."/>
            <person name="van der Klei I.J."/>
            <person name="van Peij N.N.M.E."/>
            <person name="Veenhuis M."/>
            <person name="von Doehren H."/>
            <person name="Wagner C."/>
            <person name="Wortman J.R."/>
            <person name="Bovenberg R.A.L."/>
        </authorList>
    </citation>
    <scope>NUCLEOTIDE SEQUENCE [LARGE SCALE GENOMIC DNA]</scope>
    <source>
        <strain evidence="3">ATCC 28089 / DSM 1075 / NRRL 1951 / Wisconsin 54-1255</strain>
    </source>
</reference>
<dbReference type="InterPro" id="IPR013830">
    <property type="entry name" value="SGNH_hydro"/>
</dbReference>
<dbReference type="VEuPathDB" id="FungiDB:PCH_Pc12g02110"/>
<dbReference type="CDD" id="cd01833">
    <property type="entry name" value="XynB_like"/>
    <property type="match status" value="1"/>
</dbReference>
<protein>
    <submittedName>
        <fullName evidence="2">Pc12g02110 protein</fullName>
    </submittedName>
</protein>
<feature type="domain" description="SGNH hydrolase-type esterase" evidence="1">
    <location>
        <begin position="109"/>
        <end position="287"/>
    </location>
</feature>
<evidence type="ECO:0000259" key="1">
    <source>
        <dbReference type="Pfam" id="PF13472"/>
    </source>
</evidence>
<dbReference type="OMA" id="THPNDVG"/>
<evidence type="ECO:0000313" key="2">
    <source>
        <dbReference type="EMBL" id="CAP79838.1"/>
    </source>
</evidence>
<evidence type="ECO:0000313" key="3">
    <source>
        <dbReference type="Proteomes" id="UP000000724"/>
    </source>
</evidence>
<dbReference type="Gene3D" id="3.40.50.1110">
    <property type="entry name" value="SGNH hydrolase"/>
    <property type="match status" value="1"/>
</dbReference>
<dbReference type="SUPFAM" id="SSF52266">
    <property type="entry name" value="SGNH hydrolase"/>
    <property type="match status" value="1"/>
</dbReference>
<sequence length="306" mass="34121">MYVLDAATYYTNYGMNTVSLATTPVLPLYDQIRLSSKLNSHCLTHGTNGIPPNIARQIKHLQQTGQNKTKLAAYHGIRPFTYGLSTMLIHYIGASRIDRAKPSLRIMPLGGSVTYGSESTDGNGYRRILQEILMSDGYNVKMVGSRKSGSMENNDNEGWRGFRIDQITNKAKISVPRFLPNIFTVNAGSNDCVQNFEIETAGERMSDMLEYLWTASSGSTVVLSTLLPNLDREIEARVRRANEQFREMAKVKAAEGRKIIFVDIHGSDGPMISDLADGTHPNDVGYAKMAMIWRRSIHEAVYKGFV</sequence>
<dbReference type="InterPro" id="IPR036514">
    <property type="entry name" value="SGNH_hydro_sf"/>
</dbReference>
<dbReference type="HOGENOM" id="CLU_909444_0_0_1"/>
<keyword evidence="3" id="KW-1185">Reference proteome</keyword>
<organism evidence="2 3">
    <name type="scientific">Penicillium rubens (strain ATCC 28089 / DSM 1075 / NRRL 1951 / Wisconsin 54-1255)</name>
    <name type="common">Penicillium chrysogenum</name>
    <dbReference type="NCBI Taxonomy" id="500485"/>
    <lineage>
        <taxon>Eukaryota</taxon>
        <taxon>Fungi</taxon>
        <taxon>Dikarya</taxon>
        <taxon>Ascomycota</taxon>
        <taxon>Pezizomycotina</taxon>
        <taxon>Eurotiomycetes</taxon>
        <taxon>Eurotiomycetidae</taxon>
        <taxon>Eurotiales</taxon>
        <taxon>Aspergillaceae</taxon>
        <taxon>Penicillium</taxon>
        <taxon>Penicillium chrysogenum species complex</taxon>
    </lineage>
</organism>
<gene>
    <name evidence="2" type="ORF">Pc12g02110</name>
    <name evidence="2" type="ORF">PCH_Pc12g02110</name>
</gene>
<dbReference type="eggNOG" id="ENOG502SIJX">
    <property type="taxonomic scope" value="Eukaryota"/>
</dbReference>
<dbReference type="InterPro" id="IPR051532">
    <property type="entry name" value="Ester_Hydrolysis_Enzymes"/>
</dbReference>
<dbReference type="Proteomes" id="UP000000724">
    <property type="component" value="Contig Pc00c12"/>
</dbReference>
<dbReference type="EMBL" id="AM920427">
    <property type="protein sequence ID" value="CAP79838.1"/>
    <property type="molecule type" value="Genomic_DNA"/>
</dbReference>
<name>B6GZL9_PENRW</name>
<dbReference type="Pfam" id="PF13472">
    <property type="entry name" value="Lipase_GDSL_2"/>
    <property type="match status" value="1"/>
</dbReference>
<dbReference type="PANTHER" id="PTHR30383:SF31">
    <property type="entry name" value="SGNH HYDROLASE-TYPE ESTERASE DOMAIN-CONTAINING PROTEIN-RELATED"/>
    <property type="match status" value="1"/>
</dbReference>
<accession>B6GZL9</accession>
<dbReference type="AlphaFoldDB" id="B6GZL9"/>